<organism evidence="1 2">
    <name type="scientific">Enterobacter cloacae</name>
    <dbReference type="NCBI Taxonomy" id="550"/>
    <lineage>
        <taxon>Bacteria</taxon>
        <taxon>Pseudomonadati</taxon>
        <taxon>Pseudomonadota</taxon>
        <taxon>Gammaproteobacteria</taxon>
        <taxon>Enterobacterales</taxon>
        <taxon>Enterobacteriaceae</taxon>
        <taxon>Enterobacter</taxon>
        <taxon>Enterobacter cloacae complex</taxon>
    </lineage>
</organism>
<dbReference type="EMBL" id="PZPP01000021">
    <property type="protein sequence ID" value="PTM33560.1"/>
    <property type="molecule type" value="Genomic_DNA"/>
</dbReference>
<evidence type="ECO:0000313" key="2">
    <source>
        <dbReference type="Proteomes" id="UP000241614"/>
    </source>
</evidence>
<name>A0A2T4XUE5_ENTCL</name>
<dbReference type="AlphaFoldDB" id="A0A2T4XUE5"/>
<protein>
    <submittedName>
        <fullName evidence="1">Uncharacterized protein</fullName>
    </submittedName>
</protein>
<sequence>MPPASTYYPHKIELCCINVQFERVFLRGATQKIKAERVGLLLHAEERTRSGDAPLPPRFSRHDFQSASWFRHSGSPAAYG</sequence>
<proteinExistence type="predicted"/>
<dbReference type="Proteomes" id="UP000241614">
    <property type="component" value="Unassembled WGS sequence"/>
</dbReference>
<reference evidence="1 2" key="1">
    <citation type="submission" date="2018-04" db="EMBL/GenBank/DDBJ databases">
        <title>Genome sequencing reveals highly heavy metal resistance and biotechnology application of the novel Enterobacter cloacae amazonensis isolated from wastewater river in Manaus - Amazonas.</title>
        <authorList>
            <person name="Astolfi M.C.T."/>
            <person name="Carvalho E.B.D.S."/>
            <person name="Lacerda L.B."/>
            <person name="Pinto M.V."/>
            <person name="Nogueira V.B."/>
            <person name="Barros A.M."/>
            <person name="Astolfi-Filho S."/>
        </authorList>
    </citation>
    <scope>NUCLEOTIDE SEQUENCE [LARGE SCALE GENOMIC DNA]</scope>
    <source>
        <strain evidence="2">amazonensis</strain>
    </source>
</reference>
<gene>
    <name evidence="1" type="ORF">DA103_22055</name>
</gene>
<evidence type="ECO:0000313" key="1">
    <source>
        <dbReference type="EMBL" id="PTM33560.1"/>
    </source>
</evidence>
<accession>A0A2T4XUE5</accession>
<comment type="caution">
    <text evidence="1">The sequence shown here is derived from an EMBL/GenBank/DDBJ whole genome shotgun (WGS) entry which is preliminary data.</text>
</comment>